<dbReference type="AlphaFoldDB" id="A0A449B324"/>
<evidence type="ECO:0000313" key="3">
    <source>
        <dbReference type="Proteomes" id="UP000290985"/>
    </source>
</evidence>
<sequence>MNKSTHAKIIKWSLWILFSINLITLIVLTQSISGIILYYPPYWKLIITFITMFLWTSVSIFMVVYKISKITIHSMLIFVLGITLALSWLPLYNKDTKTFNWIYFPGDIFVISIILALNYFLNIIFVKRKMILRMRKYLKIN</sequence>
<feature type="transmembrane region" description="Helical" evidence="1">
    <location>
        <begin position="45"/>
        <end position="65"/>
    </location>
</feature>
<feature type="transmembrane region" description="Helical" evidence="1">
    <location>
        <begin position="72"/>
        <end position="89"/>
    </location>
</feature>
<reference evidence="2 3" key="1">
    <citation type="submission" date="2019-01" db="EMBL/GenBank/DDBJ databases">
        <authorList>
            <consortium name="Pathogen Informatics"/>
        </authorList>
    </citation>
    <scope>NUCLEOTIDE SEQUENCE [LARGE SCALE GENOMIC DNA]</scope>
    <source>
        <strain evidence="2 3">NCTC10181</strain>
    </source>
</reference>
<name>A0A449B324_9BACT</name>
<evidence type="ECO:0000313" key="2">
    <source>
        <dbReference type="EMBL" id="VEU74983.1"/>
    </source>
</evidence>
<dbReference type="Proteomes" id="UP000290985">
    <property type="component" value="Chromosome"/>
</dbReference>
<dbReference type="KEGG" id="mcit:NCTC10181_00857"/>
<keyword evidence="1" id="KW-0472">Membrane</keyword>
<feature type="transmembrane region" description="Helical" evidence="1">
    <location>
        <begin position="101"/>
        <end position="126"/>
    </location>
</feature>
<evidence type="ECO:0000256" key="1">
    <source>
        <dbReference type="SAM" id="Phobius"/>
    </source>
</evidence>
<organism evidence="2 3">
    <name type="scientific">Mycoplasmopsis citelli</name>
    <dbReference type="NCBI Taxonomy" id="171281"/>
    <lineage>
        <taxon>Bacteria</taxon>
        <taxon>Bacillati</taxon>
        <taxon>Mycoplasmatota</taxon>
        <taxon>Mycoplasmoidales</taxon>
        <taxon>Metamycoplasmataceae</taxon>
        <taxon>Mycoplasmopsis</taxon>
    </lineage>
</organism>
<protein>
    <submittedName>
        <fullName evidence="2">Uncharacterized protein</fullName>
    </submittedName>
</protein>
<gene>
    <name evidence="2" type="ORF">NCTC10181_00857</name>
</gene>
<proteinExistence type="predicted"/>
<accession>A0A449B324</accession>
<feature type="transmembrane region" description="Helical" evidence="1">
    <location>
        <begin position="12"/>
        <end position="39"/>
    </location>
</feature>
<keyword evidence="1" id="KW-1133">Transmembrane helix</keyword>
<dbReference type="EMBL" id="LR215036">
    <property type="protein sequence ID" value="VEU74983.1"/>
    <property type="molecule type" value="Genomic_DNA"/>
</dbReference>
<keyword evidence="3" id="KW-1185">Reference proteome</keyword>
<keyword evidence="1" id="KW-0812">Transmembrane</keyword>